<dbReference type="AlphaFoldDB" id="A0A919AS75"/>
<evidence type="ECO:0000313" key="1">
    <source>
        <dbReference type="EMBL" id="GHF23853.1"/>
    </source>
</evidence>
<organism evidence="1 2">
    <name type="scientific">Kordiimonas sediminis</name>
    <dbReference type="NCBI Taxonomy" id="1735581"/>
    <lineage>
        <taxon>Bacteria</taxon>
        <taxon>Pseudomonadati</taxon>
        <taxon>Pseudomonadota</taxon>
        <taxon>Alphaproteobacteria</taxon>
        <taxon>Kordiimonadales</taxon>
        <taxon>Kordiimonadaceae</taxon>
        <taxon>Kordiimonas</taxon>
    </lineage>
</organism>
<gene>
    <name evidence="1" type="ORF">GCM10017044_18030</name>
</gene>
<reference evidence="1" key="1">
    <citation type="journal article" date="2014" name="Int. J. Syst. Evol. Microbiol.">
        <title>Complete genome sequence of Corynebacterium casei LMG S-19264T (=DSM 44701T), isolated from a smear-ripened cheese.</title>
        <authorList>
            <consortium name="US DOE Joint Genome Institute (JGI-PGF)"/>
            <person name="Walter F."/>
            <person name="Albersmeier A."/>
            <person name="Kalinowski J."/>
            <person name="Ruckert C."/>
        </authorList>
    </citation>
    <scope>NUCLEOTIDE SEQUENCE</scope>
    <source>
        <strain evidence="1">KCTC 42590</strain>
    </source>
</reference>
<keyword evidence="2" id="KW-1185">Reference proteome</keyword>
<dbReference type="EMBL" id="BNCI01000002">
    <property type="protein sequence ID" value="GHF23853.1"/>
    <property type="molecule type" value="Genomic_DNA"/>
</dbReference>
<dbReference type="Proteomes" id="UP000630923">
    <property type="component" value="Unassembled WGS sequence"/>
</dbReference>
<proteinExistence type="predicted"/>
<name>A0A919AS75_9PROT</name>
<evidence type="ECO:0000313" key="2">
    <source>
        <dbReference type="Proteomes" id="UP000630923"/>
    </source>
</evidence>
<comment type="caution">
    <text evidence="1">The sequence shown here is derived from an EMBL/GenBank/DDBJ whole genome shotgun (WGS) entry which is preliminary data.</text>
</comment>
<reference evidence="1" key="2">
    <citation type="submission" date="2020-09" db="EMBL/GenBank/DDBJ databases">
        <authorList>
            <person name="Sun Q."/>
            <person name="Kim S."/>
        </authorList>
    </citation>
    <scope>NUCLEOTIDE SEQUENCE</scope>
    <source>
        <strain evidence="1">KCTC 42590</strain>
    </source>
</reference>
<dbReference type="Gene3D" id="3.30.70.100">
    <property type="match status" value="1"/>
</dbReference>
<protein>
    <submittedName>
        <fullName evidence="1">Uncharacterized protein</fullName>
    </submittedName>
</protein>
<sequence length="112" mass="12956">MITMVTGHSAKPGMLEAYVEFLEQKKLNFVRSLPKVSRYQVYRTERRFDPSGMLPEDKRFDIVAIIDYDGSETELEMLFMSDAWVAFMEEYMFMLEEDAPLYIASALADCSG</sequence>
<dbReference type="RefSeq" id="WP_191252152.1">
    <property type="nucleotide sequence ID" value="NZ_BNCI01000002.1"/>
</dbReference>
<accession>A0A919AS75</accession>